<dbReference type="EMBL" id="VTWH01000005">
    <property type="protein sequence ID" value="KAA0968448.1"/>
    <property type="molecule type" value="Genomic_DNA"/>
</dbReference>
<reference evidence="2 3" key="1">
    <citation type="submission" date="2019-08" db="EMBL/GenBank/DDBJ databases">
        <title>Aureimonas fodiniaquatilis sp. nov., isolated from a coal mine wastewater.</title>
        <authorList>
            <person name="Kim W."/>
        </authorList>
    </citation>
    <scope>NUCLEOTIDE SEQUENCE [LARGE SCALE GENOMIC DNA]</scope>
    <source>
        <strain evidence="2 3">CAU 1482</strain>
    </source>
</reference>
<dbReference type="RefSeq" id="WP_149301397.1">
    <property type="nucleotide sequence ID" value="NZ_VTWH01000005.1"/>
</dbReference>
<dbReference type="OrthoDB" id="7673021at2"/>
<evidence type="ECO:0000313" key="2">
    <source>
        <dbReference type="EMBL" id="KAA0968448.1"/>
    </source>
</evidence>
<feature type="signal peptide" evidence="1">
    <location>
        <begin position="1"/>
        <end position="29"/>
    </location>
</feature>
<name>A0A5B0DPS4_9HYPH</name>
<dbReference type="AlphaFoldDB" id="A0A5B0DPS4"/>
<proteinExistence type="predicted"/>
<comment type="caution">
    <text evidence="2">The sequence shown here is derived from an EMBL/GenBank/DDBJ whole genome shotgun (WGS) entry which is preliminary data.</text>
</comment>
<keyword evidence="1" id="KW-0732">Signal</keyword>
<evidence type="ECO:0000313" key="3">
    <source>
        <dbReference type="Proteomes" id="UP000324738"/>
    </source>
</evidence>
<feature type="chain" id="PRO_5023066845" evidence="1">
    <location>
        <begin position="30"/>
        <end position="333"/>
    </location>
</feature>
<dbReference type="InterPro" id="IPR009842">
    <property type="entry name" value="DUF1402"/>
</dbReference>
<accession>A0A5B0DPS4</accession>
<evidence type="ECO:0000256" key="1">
    <source>
        <dbReference type="SAM" id="SignalP"/>
    </source>
</evidence>
<protein>
    <submittedName>
        <fullName evidence="2">DUF1402 family protein</fullName>
    </submittedName>
</protein>
<sequence>MFATQCQLLGLFRICLLALCLFATSNVYALDMTPPGNRHAKQPPVPSGSYRRTDQLNSTFEVKYNRIYNLLKTDTALRNKIAAVSRQYGIDPVHIAGSLVGEHTYNVDALDRLQTYYVKAAAYLKSDLRFGYKNLSLAELLSRPAFQECDSAKTDAGRWSCRETVFEANYRGRTVDGLAFPDQRFAVVFFQPYYAGQTFGLGQLSPLTALSVSDVVNRTSGYKELDPANAAEVYAAIMDPDKTLAYMAAVISTSIKAYRDIARFDISRNPGVVATLYNVGNPAGRAAALARENRQRATSRQAPRLPEENYYGWLVNEKEAQLRALFGSAAARP</sequence>
<keyword evidence="3" id="KW-1185">Reference proteome</keyword>
<gene>
    <name evidence="2" type="ORF">FPY71_16255</name>
</gene>
<organism evidence="2 3">
    <name type="scientific">Aureimonas fodinaquatilis</name>
    <dbReference type="NCBI Taxonomy" id="2565783"/>
    <lineage>
        <taxon>Bacteria</taxon>
        <taxon>Pseudomonadati</taxon>
        <taxon>Pseudomonadota</taxon>
        <taxon>Alphaproteobacteria</taxon>
        <taxon>Hyphomicrobiales</taxon>
        <taxon>Aurantimonadaceae</taxon>
        <taxon>Aureimonas</taxon>
    </lineage>
</organism>
<dbReference type="Pfam" id="PF07182">
    <property type="entry name" value="DUF1402"/>
    <property type="match status" value="1"/>
</dbReference>
<dbReference type="Proteomes" id="UP000324738">
    <property type="component" value="Unassembled WGS sequence"/>
</dbReference>